<evidence type="ECO:0000259" key="1">
    <source>
        <dbReference type="Pfam" id="PF07238"/>
    </source>
</evidence>
<sequence length="135" mass="14739">MESGNHLSGVTSEMYERRWDRFQVKRPARIMAVRPGLSGTVSRSATVLDISRGGAGIEIDGTMGLGSHYYLEILGLGTRIGCAEAFRKGNRAGVKFILPISEPLLQRVVRADFMMGNNLDDVSKSVQPGMGRLAR</sequence>
<dbReference type="SUPFAM" id="SSF141371">
    <property type="entry name" value="PilZ domain-like"/>
    <property type="match status" value="1"/>
</dbReference>
<evidence type="ECO:0000313" key="2">
    <source>
        <dbReference type="EMBL" id="OLP46815.1"/>
    </source>
</evidence>
<comment type="caution">
    <text evidence="2">The sequence shown here is derived from an EMBL/GenBank/DDBJ whole genome shotgun (WGS) entry which is preliminary data.</text>
</comment>
<keyword evidence="3" id="KW-1185">Reference proteome</keyword>
<accession>A0A1Q8ZY30</accession>
<dbReference type="GO" id="GO:0035438">
    <property type="term" value="F:cyclic-di-GMP binding"/>
    <property type="evidence" value="ECO:0007669"/>
    <property type="project" value="InterPro"/>
</dbReference>
<protein>
    <submittedName>
        <fullName evidence="2">Pilus assembly protein PilZ</fullName>
    </submittedName>
</protein>
<dbReference type="EMBL" id="MKIM01000018">
    <property type="protein sequence ID" value="OLP46815.1"/>
    <property type="molecule type" value="Genomic_DNA"/>
</dbReference>
<dbReference type="InterPro" id="IPR009875">
    <property type="entry name" value="PilZ_domain"/>
</dbReference>
<reference evidence="2 3" key="1">
    <citation type="submission" date="2016-09" db="EMBL/GenBank/DDBJ databases">
        <title>Rhizobium oryziradicis sp. nov., isolated from the root of rice.</title>
        <authorList>
            <person name="Zhao J."/>
            <person name="Zhang X."/>
        </authorList>
    </citation>
    <scope>NUCLEOTIDE SEQUENCE [LARGE SCALE GENOMIC DNA]</scope>
    <source>
        <strain evidence="2 3">N19</strain>
    </source>
</reference>
<dbReference type="Pfam" id="PF07238">
    <property type="entry name" value="PilZ"/>
    <property type="match status" value="1"/>
</dbReference>
<feature type="domain" description="PilZ" evidence="1">
    <location>
        <begin position="17"/>
        <end position="110"/>
    </location>
</feature>
<organism evidence="2 3">
    <name type="scientific">Rhizobium oryziradicis</name>
    <dbReference type="NCBI Taxonomy" id="1867956"/>
    <lineage>
        <taxon>Bacteria</taxon>
        <taxon>Pseudomonadati</taxon>
        <taxon>Pseudomonadota</taxon>
        <taxon>Alphaproteobacteria</taxon>
        <taxon>Hyphomicrobiales</taxon>
        <taxon>Rhizobiaceae</taxon>
        <taxon>Rhizobium/Agrobacterium group</taxon>
        <taxon>Rhizobium</taxon>
    </lineage>
</organism>
<name>A0A1Q8ZY30_9HYPH</name>
<gene>
    <name evidence="2" type="ORF">BJF95_14075</name>
</gene>
<dbReference type="OrthoDB" id="8126931at2"/>
<dbReference type="RefSeq" id="WP_075637552.1">
    <property type="nucleotide sequence ID" value="NZ_MKIM01000018.1"/>
</dbReference>
<evidence type="ECO:0000313" key="3">
    <source>
        <dbReference type="Proteomes" id="UP000186894"/>
    </source>
</evidence>
<dbReference type="AlphaFoldDB" id="A0A1Q8ZY30"/>
<proteinExistence type="predicted"/>
<dbReference type="STRING" id="1867956.BJF95_14075"/>
<dbReference type="Proteomes" id="UP000186894">
    <property type="component" value="Unassembled WGS sequence"/>
</dbReference>